<dbReference type="InterPro" id="IPR036188">
    <property type="entry name" value="FAD/NAD-bd_sf"/>
</dbReference>
<dbReference type="PANTHER" id="PTHR42949">
    <property type="entry name" value="ANAEROBIC GLYCEROL-3-PHOSPHATE DEHYDROGENASE SUBUNIT B"/>
    <property type="match status" value="1"/>
</dbReference>
<protein>
    <submittedName>
        <fullName evidence="2">NAD(P)-binding protein</fullName>
    </submittedName>
</protein>
<dbReference type="PRINTS" id="PR00419">
    <property type="entry name" value="ADXRDTASE"/>
</dbReference>
<dbReference type="EMBL" id="JAAGMA010000822">
    <property type="protein sequence ID" value="NEB13224.1"/>
    <property type="molecule type" value="Genomic_DNA"/>
</dbReference>
<sequence length="75" mass="7700">MTSRQVDVLVVGAGPAGLAAAARLARTGVRVEVLEREQSPGGVPRHCAHRGFGSRPHALTGPAHARLLAASAERA</sequence>
<feature type="non-terminal residue" evidence="2">
    <location>
        <position position="75"/>
    </location>
</feature>
<organism evidence="2 3">
    <name type="scientific">Streptomyces coelicoflavus</name>
    <dbReference type="NCBI Taxonomy" id="285562"/>
    <lineage>
        <taxon>Bacteria</taxon>
        <taxon>Bacillati</taxon>
        <taxon>Actinomycetota</taxon>
        <taxon>Actinomycetes</taxon>
        <taxon>Kitasatosporales</taxon>
        <taxon>Streptomycetaceae</taxon>
        <taxon>Streptomyces</taxon>
    </lineage>
</organism>
<dbReference type="InterPro" id="IPR051691">
    <property type="entry name" value="Metab_Enz_Cyan_OpOx_G3PDH"/>
</dbReference>
<reference evidence="2 3" key="1">
    <citation type="submission" date="2020-01" db="EMBL/GenBank/DDBJ databases">
        <title>Insect and environment-associated Actinomycetes.</title>
        <authorList>
            <person name="Currrie C."/>
            <person name="Chevrette M."/>
            <person name="Carlson C."/>
            <person name="Stubbendieck R."/>
            <person name="Wendt-Pienkowski E."/>
        </authorList>
    </citation>
    <scope>NUCLEOTIDE SEQUENCE [LARGE SCALE GENOMIC DNA]</scope>
    <source>
        <strain evidence="2 3">SID14163</strain>
    </source>
</reference>
<evidence type="ECO:0000313" key="2">
    <source>
        <dbReference type="EMBL" id="NEB13224.1"/>
    </source>
</evidence>
<dbReference type="Proteomes" id="UP000470446">
    <property type="component" value="Unassembled WGS sequence"/>
</dbReference>
<dbReference type="Gene3D" id="3.50.50.60">
    <property type="entry name" value="FAD/NAD(P)-binding domain"/>
    <property type="match status" value="1"/>
</dbReference>
<evidence type="ECO:0000313" key="3">
    <source>
        <dbReference type="Proteomes" id="UP000470446"/>
    </source>
</evidence>
<evidence type="ECO:0000256" key="1">
    <source>
        <dbReference type="ARBA" id="ARBA00023002"/>
    </source>
</evidence>
<proteinExistence type="predicted"/>
<dbReference type="GO" id="GO:0016491">
    <property type="term" value="F:oxidoreductase activity"/>
    <property type="evidence" value="ECO:0007669"/>
    <property type="project" value="UniProtKB-KW"/>
</dbReference>
<keyword evidence="1" id="KW-0560">Oxidoreductase</keyword>
<gene>
    <name evidence="2" type="ORF">G3I32_31055</name>
</gene>
<dbReference type="RefSeq" id="WP_164248758.1">
    <property type="nucleotide sequence ID" value="NZ_JAAGMA010000822.1"/>
</dbReference>
<dbReference type="SUPFAM" id="SSF51905">
    <property type="entry name" value="FAD/NAD(P)-binding domain"/>
    <property type="match status" value="1"/>
</dbReference>
<accession>A0A7K3PTB4</accession>
<name>A0A7K3PTB4_9ACTN</name>
<comment type="caution">
    <text evidence="2">The sequence shown here is derived from an EMBL/GenBank/DDBJ whole genome shotgun (WGS) entry which is preliminary data.</text>
</comment>
<dbReference type="Pfam" id="PF13450">
    <property type="entry name" value="NAD_binding_8"/>
    <property type="match status" value="1"/>
</dbReference>
<dbReference type="AlphaFoldDB" id="A0A7K3PTB4"/>
<dbReference type="PANTHER" id="PTHR42949:SF3">
    <property type="entry name" value="ANAEROBIC GLYCEROL-3-PHOSPHATE DEHYDROGENASE SUBUNIT B"/>
    <property type="match status" value="1"/>
</dbReference>